<evidence type="ECO:0000313" key="2">
    <source>
        <dbReference type="EMBL" id="ARF68725.1"/>
    </source>
</evidence>
<feature type="transmembrane region" description="Helical" evidence="1">
    <location>
        <begin position="7"/>
        <end position="27"/>
    </location>
</feature>
<gene>
    <name evidence="2" type="ORF">B7C51_14335</name>
</gene>
<feature type="transmembrane region" description="Helical" evidence="1">
    <location>
        <begin position="39"/>
        <end position="59"/>
    </location>
</feature>
<keyword evidence="1" id="KW-0812">Transmembrane</keyword>
<dbReference type="Proteomes" id="UP000192727">
    <property type="component" value="Chromosome"/>
</dbReference>
<organism evidence="2 3">
    <name type="scientific">Paenibacillus larvae subsp. pulvifaciens</name>
    <dbReference type="NCBI Taxonomy" id="1477"/>
    <lineage>
        <taxon>Bacteria</taxon>
        <taxon>Bacillati</taxon>
        <taxon>Bacillota</taxon>
        <taxon>Bacilli</taxon>
        <taxon>Bacillales</taxon>
        <taxon>Paenibacillaceae</taxon>
        <taxon>Paenibacillus</taxon>
    </lineage>
</organism>
<name>A0A1V0UU00_9BACL</name>
<evidence type="ECO:0000256" key="1">
    <source>
        <dbReference type="SAM" id="Phobius"/>
    </source>
</evidence>
<dbReference type="EMBL" id="CP020557">
    <property type="protein sequence ID" value="ARF68725.1"/>
    <property type="molecule type" value="Genomic_DNA"/>
</dbReference>
<protein>
    <submittedName>
        <fullName evidence="2">Uncharacterized protein</fullName>
    </submittedName>
</protein>
<keyword evidence="1" id="KW-1133">Transmembrane helix</keyword>
<sequence>MNILKNSWVTLAISLILVPVYVIAFEYLRSLGDNDYSFKWYTCIINSIFYIIAWNLIAIKIKKKK</sequence>
<proteinExistence type="predicted"/>
<reference evidence="2 3" key="1">
    <citation type="submission" date="2017-03" db="EMBL/GenBank/DDBJ databases">
        <title>Paenibacillus larvae genome sequencing.</title>
        <authorList>
            <person name="Dingman D.W."/>
        </authorList>
    </citation>
    <scope>NUCLEOTIDE SEQUENCE [LARGE SCALE GENOMIC DNA]</scope>
    <source>
        <strain evidence="2 3">SAG 10367</strain>
    </source>
</reference>
<keyword evidence="1" id="KW-0472">Membrane</keyword>
<accession>A0A1V0UU00</accession>
<evidence type="ECO:0000313" key="3">
    <source>
        <dbReference type="Proteomes" id="UP000192727"/>
    </source>
</evidence>
<dbReference type="AlphaFoldDB" id="A0A1V0UU00"/>